<dbReference type="PANTHER" id="PTHR42703:SF1">
    <property type="entry name" value="NA(+)_H(+) ANTIPORTER SUBUNIT D1"/>
    <property type="match status" value="1"/>
</dbReference>
<dbReference type="PANTHER" id="PTHR42703">
    <property type="entry name" value="NADH DEHYDROGENASE"/>
    <property type="match status" value="1"/>
</dbReference>
<evidence type="ECO:0000256" key="6">
    <source>
        <dbReference type="ARBA" id="ARBA00023136"/>
    </source>
</evidence>
<dbReference type="InterPro" id="IPR001750">
    <property type="entry name" value="ND/Mrp_TM"/>
</dbReference>
<dbReference type="EMBL" id="JBHPBY010000034">
    <property type="protein sequence ID" value="MFC1849358.1"/>
    <property type="molecule type" value="Genomic_DNA"/>
</dbReference>
<evidence type="ECO:0000256" key="8">
    <source>
        <dbReference type="SAM" id="Phobius"/>
    </source>
</evidence>
<evidence type="ECO:0000256" key="3">
    <source>
        <dbReference type="ARBA" id="ARBA00022475"/>
    </source>
</evidence>
<dbReference type="InterPro" id="IPR050586">
    <property type="entry name" value="CPA3_Na-H_Antiporter_D"/>
</dbReference>
<keyword evidence="4 7" id="KW-0812">Transmembrane</keyword>
<reference evidence="10 11" key="1">
    <citation type="submission" date="2024-09" db="EMBL/GenBank/DDBJ databases">
        <title>Laminarin stimulates single cell rates of sulfate reduction while oxygen inhibits transcriptomic activity in coastal marine sediment.</title>
        <authorList>
            <person name="Lindsay M."/>
            <person name="Orcutt B."/>
            <person name="Emerson D."/>
            <person name="Stepanauskas R."/>
            <person name="D'Angelo T."/>
        </authorList>
    </citation>
    <scope>NUCLEOTIDE SEQUENCE [LARGE SCALE GENOMIC DNA]</scope>
    <source>
        <strain evidence="10">SAG AM-311-K15</strain>
    </source>
</reference>
<feature type="transmembrane region" description="Helical" evidence="8">
    <location>
        <begin position="207"/>
        <end position="226"/>
    </location>
</feature>
<accession>A0ABV6YTD8</accession>
<comment type="similarity">
    <text evidence="2">Belongs to the CPA3 antiporters (TC 2.A.63) subunit D family.</text>
</comment>
<name>A0ABV6YTD8_UNCC1</name>
<evidence type="ECO:0000256" key="1">
    <source>
        <dbReference type="ARBA" id="ARBA00004651"/>
    </source>
</evidence>
<evidence type="ECO:0000256" key="4">
    <source>
        <dbReference type="ARBA" id="ARBA00022692"/>
    </source>
</evidence>
<feature type="transmembrane region" description="Helical" evidence="8">
    <location>
        <begin position="378"/>
        <end position="402"/>
    </location>
</feature>
<feature type="transmembrane region" description="Helical" evidence="8">
    <location>
        <begin position="337"/>
        <end position="358"/>
    </location>
</feature>
<evidence type="ECO:0000256" key="5">
    <source>
        <dbReference type="ARBA" id="ARBA00022989"/>
    </source>
</evidence>
<feature type="transmembrane region" description="Helical" evidence="8">
    <location>
        <begin position="78"/>
        <end position="98"/>
    </location>
</feature>
<evidence type="ECO:0000313" key="11">
    <source>
        <dbReference type="Proteomes" id="UP001594351"/>
    </source>
</evidence>
<feature type="transmembrane region" description="Helical" evidence="8">
    <location>
        <begin position="136"/>
        <end position="153"/>
    </location>
</feature>
<evidence type="ECO:0000256" key="7">
    <source>
        <dbReference type="RuleBase" id="RU000320"/>
    </source>
</evidence>
<dbReference type="Proteomes" id="UP001594351">
    <property type="component" value="Unassembled WGS sequence"/>
</dbReference>
<feature type="transmembrane region" description="Helical" evidence="8">
    <location>
        <begin position="276"/>
        <end position="300"/>
    </location>
</feature>
<evidence type="ECO:0000256" key="2">
    <source>
        <dbReference type="ARBA" id="ARBA00005346"/>
    </source>
</evidence>
<feature type="transmembrane region" description="Helical" evidence="8">
    <location>
        <begin position="165"/>
        <end position="186"/>
    </location>
</feature>
<dbReference type="Pfam" id="PF00361">
    <property type="entry name" value="Proton_antipo_M"/>
    <property type="match status" value="1"/>
</dbReference>
<proteinExistence type="inferred from homology"/>
<sequence>MSQHLPALIIIVPFLAALIASMAIWLNEKFCFPIALAALGVTSFSALGLLFQVFQRGVVYYRLAGWEPPMGISYRIDYLNSLVILVITGVAFFNLLATKRGVESELPDKIGPFYSLYLLFITGLIGIVATGDAFNLYVLLEIASLSGYALIGLGQDRAPLSGLNYLFMGTIGASFYLLGVGYLYLVTGSLNMADIASIIPQLGQSSVVFIALLFCLVGIFLKMAFFPLHGWLPNAYSYSPFVSSSLIAPLTTKVMIYVMIRMVFSIFTPAYAFETLQLAPVIVWLAVIAIIVGSFFALAQTSLRRMLSYIIVVEVGYMVGGFWLGNRYGITGSILHIVNDAVMTLCLFLTAGVFAYKLNGDSYERFKGLFRKMPFSTAAFVIGGFSIIGIPPTCGFFSKWYLILGGIAAEQYAFVFALLFSSLINAILFFRLFEICYYEPVADSDEKHHGPVPVSFSEAPIDMVIPLVLVAGLLIVLGVYAGDLVTHIIQHAIPAEIV</sequence>
<feature type="transmembrane region" description="Helical" evidence="8">
    <location>
        <begin position="32"/>
        <end position="54"/>
    </location>
</feature>
<feature type="transmembrane region" description="Helical" evidence="8">
    <location>
        <begin position="306"/>
        <end position="325"/>
    </location>
</feature>
<dbReference type="PRINTS" id="PR01437">
    <property type="entry name" value="NUOXDRDTASE4"/>
</dbReference>
<comment type="subcellular location">
    <subcellularLocation>
        <location evidence="1">Cell membrane</location>
        <topology evidence="1">Multi-pass membrane protein</topology>
    </subcellularLocation>
    <subcellularLocation>
        <location evidence="7">Membrane</location>
        <topology evidence="7">Multi-pass membrane protein</topology>
    </subcellularLocation>
</comment>
<keyword evidence="6 8" id="KW-0472">Membrane</keyword>
<evidence type="ECO:0000259" key="9">
    <source>
        <dbReference type="Pfam" id="PF00361"/>
    </source>
</evidence>
<feature type="transmembrane region" description="Helical" evidence="8">
    <location>
        <begin position="246"/>
        <end position="264"/>
    </location>
</feature>
<feature type="transmembrane region" description="Helical" evidence="8">
    <location>
        <begin position="7"/>
        <end position="26"/>
    </location>
</feature>
<keyword evidence="11" id="KW-1185">Reference proteome</keyword>
<evidence type="ECO:0000313" key="10">
    <source>
        <dbReference type="EMBL" id="MFC1849358.1"/>
    </source>
</evidence>
<dbReference type="InterPro" id="IPR003918">
    <property type="entry name" value="NADH_UbQ_OxRdtase"/>
</dbReference>
<feature type="transmembrane region" description="Helical" evidence="8">
    <location>
        <begin position="463"/>
        <end position="481"/>
    </location>
</feature>
<gene>
    <name evidence="10" type="ORF">ACFL27_04030</name>
</gene>
<keyword evidence="5 8" id="KW-1133">Transmembrane helix</keyword>
<feature type="transmembrane region" description="Helical" evidence="8">
    <location>
        <begin position="110"/>
        <end position="129"/>
    </location>
</feature>
<protein>
    <submittedName>
        <fullName evidence="10">Monovalent cation/H+ antiporter subunit D family protein</fullName>
    </submittedName>
</protein>
<comment type="caution">
    <text evidence="10">The sequence shown here is derived from an EMBL/GenBank/DDBJ whole genome shotgun (WGS) entry which is preliminary data.</text>
</comment>
<feature type="domain" description="NADH:quinone oxidoreductase/Mrp antiporter transmembrane" evidence="9">
    <location>
        <begin position="132"/>
        <end position="424"/>
    </location>
</feature>
<keyword evidence="3" id="KW-1003">Cell membrane</keyword>
<organism evidence="10 11">
    <name type="scientific">candidate division CSSED10-310 bacterium</name>
    <dbReference type="NCBI Taxonomy" id="2855610"/>
    <lineage>
        <taxon>Bacteria</taxon>
        <taxon>Bacteria division CSSED10-310</taxon>
    </lineage>
</organism>